<gene>
    <name evidence="2" type="ORF">JOD45_000407</name>
</gene>
<dbReference type="EMBL" id="JAFBER010000001">
    <property type="protein sequence ID" value="MBM7644216.1"/>
    <property type="molecule type" value="Genomic_DNA"/>
</dbReference>
<keyword evidence="3" id="KW-1185">Reference proteome</keyword>
<evidence type="ECO:0000313" key="3">
    <source>
        <dbReference type="Proteomes" id="UP000808914"/>
    </source>
</evidence>
<feature type="compositionally biased region" description="Polar residues" evidence="1">
    <location>
        <begin position="1"/>
        <end position="12"/>
    </location>
</feature>
<name>A0ABS2PWA6_9BACL</name>
<feature type="region of interest" description="Disordered" evidence="1">
    <location>
        <begin position="1"/>
        <end position="25"/>
    </location>
</feature>
<reference evidence="2 3" key="1">
    <citation type="submission" date="2021-01" db="EMBL/GenBank/DDBJ databases">
        <title>Genomic Encyclopedia of Type Strains, Phase IV (KMG-IV): sequencing the most valuable type-strain genomes for metagenomic binning, comparative biology and taxonomic classification.</title>
        <authorList>
            <person name="Goeker M."/>
        </authorList>
    </citation>
    <scope>NUCLEOTIDE SEQUENCE [LARGE SCALE GENOMIC DNA]</scope>
    <source>
        <strain evidence="2 3">DSM 28236</strain>
    </source>
</reference>
<accession>A0ABS2PWA6</accession>
<proteinExistence type="predicted"/>
<dbReference type="Proteomes" id="UP000808914">
    <property type="component" value="Unassembled WGS sequence"/>
</dbReference>
<evidence type="ECO:0000256" key="1">
    <source>
        <dbReference type="SAM" id="MobiDB-lite"/>
    </source>
</evidence>
<feature type="non-terminal residue" evidence="2">
    <location>
        <position position="25"/>
    </location>
</feature>
<evidence type="ECO:0000313" key="2">
    <source>
        <dbReference type="EMBL" id="MBM7644216.1"/>
    </source>
</evidence>
<sequence>MSNHDNYNTQMTFLPETEDKKNAKR</sequence>
<comment type="caution">
    <text evidence="2">The sequence shown here is derived from an EMBL/GenBank/DDBJ whole genome shotgun (WGS) entry which is preliminary data.</text>
</comment>
<protein>
    <submittedName>
        <fullName evidence="2">Uncharacterized protein</fullName>
    </submittedName>
</protein>
<organism evidence="2 3">
    <name type="scientific">Scopulibacillus daqui</name>
    <dbReference type="NCBI Taxonomy" id="1469162"/>
    <lineage>
        <taxon>Bacteria</taxon>
        <taxon>Bacillati</taxon>
        <taxon>Bacillota</taxon>
        <taxon>Bacilli</taxon>
        <taxon>Bacillales</taxon>
        <taxon>Sporolactobacillaceae</taxon>
        <taxon>Scopulibacillus</taxon>
    </lineage>
</organism>